<proteinExistence type="predicted"/>
<dbReference type="InterPro" id="IPR001123">
    <property type="entry name" value="LeuE-type"/>
</dbReference>
<dbReference type="PANTHER" id="PTHR30086:SF20">
    <property type="entry name" value="ARGININE EXPORTER PROTEIN ARGO-RELATED"/>
    <property type="match status" value="1"/>
</dbReference>
<keyword evidence="3 6" id="KW-0812">Transmembrane</keyword>
<accession>A0ABN3VH55</accession>
<dbReference type="PIRSF" id="PIRSF006324">
    <property type="entry name" value="LeuE"/>
    <property type="match status" value="1"/>
</dbReference>
<comment type="caution">
    <text evidence="7">The sequence shown here is derived from an EMBL/GenBank/DDBJ whole genome shotgun (WGS) entry which is preliminary data.</text>
</comment>
<feature type="transmembrane region" description="Helical" evidence="6">
    <location>
        <begin position="75"/>
        <end position="93"/>
    </location>
</feature>
<keyword evidence="2" id="KW-1003">Cell membrane</keyword>
<dbReference type="EMBL" id="BAAAUX010000016">
    <property type="protein sequence ID" value="GAA2800553.1"/>
    <property type="molecule type" value="Genomic_DNA"/>
</dbReference>
<evidence type="ECO:0000256" key="3">
    <source>
        <dbReference type="ARBA" id="ARBA00022692"/>
    </source>
</evidence>
<evidence type="ECO:0000256" key="1">
    <source>
        <dbReference type="ARBA" id="ARBA00004651"/>
    </source>
</evidence>
<evidence type="ECO:0000256" key="4">
    <source>
        <dbReference type="ARBA" id="ARBA00022989"/>
    </source>
</evidence>
<dbReference type="Proteomes" id="UP001500979">
    <property type="component" value="Unassembled WGS sequence"/>
</dbReference>
<evidence type="ECO:0000313" key="7">
    <source>
        <dbReference type="EMBL" id="GAA2800553.1"/>
    </source>
</evidence>
<gene>
    <name evidence="7" type="ORF">GCM10010470_39570</name>
</gene>
<evidence type="ECO:0000313" key="8">
    <source>
        <dbReference type="Proteomes" id="UP001500979"/>
    </source>
</evidence>
<keyword evidence="5 6" id="KW-0472">Membrane</keyword>
<feature type="transmembrane region" description="Helical" evidence="6">
    <location>
        <begin position="49"/>
        <end position="68"/>
    </location>
</feature>
<name>A0ABN3VH55_9PSEU</name>
<feature type="transmembrane region" description="Helical" evidence="6">
    <location>
        <begin position="113"/>
        <end position="135"/>
    </location>
</feature>
<feature type="transmembrane region" description="Helical" evidence="6">
    <location>
        <begin position="7"/>
        <end position="29"/>
    </location>
</feature>
<evidence type="ECO:0000256" key="6">
    <source>
        <dbReference type="SAM" id="Phobius"/>
    </source>
</evidence>
<reference evidence="7 8" key="1">
    <citation type="journal article" date="2019" name="Int. J. Syst. Evol. Microbiol.">
        <title>The Global Catalogue of Microorganisms (GCM) 10K type strain sequencing project: providing services to taxonomists for standard genome sequencing and annotation.</title>
        <authorList>
            <consortium name="The Broad Institute Genomics Platform"/>
            <consortium name="The Broad Institute Genome Sequencing Center for Infectious Disease"/>
            <person name="Wu L."/>
            <person name="Ma J."/>
        </authorList>
    </citation>
    <scope>NUCLEOTIDE SEQUENCE [LARGE SCALE GENOMIC DNA]</scope>
    <source>
        <strain evidence="7 8">JCM 9383</strain>
    </source>
</reference>
<dbReference type="Pfam" id="PF01810">
    <property type="entry name" value="LysE"/>
    <property type="match status" value="1"/>
</dbReference>
<keyword evidence="8" id="KW-1185">Reference proteome</keyword>
<feature type="transmembrane region" description="Helical" evidence="6">
    <location>
        <begin position="147"/>
        <end position="171"/>
    </location>
</feature>
<organism evidence="7 8">
    <name type="scientific">Saccharopolyspora taberi</name>
    <dbReference type="NCBI Taxonomy" id="60895"/>
    <lineage>
        <taxon>Bacteria</taxon>
        <taxon>Bacillati</taxon>
        <taxon>Actinomycetota</taxon>
        <taxon>Actinomycetes</taxon>
        <taxon>Pseudonocardiales</taxon>
        <taxon>Pseudonocardiaceae</taxon>
        <taxon>Saccharopolyspora</taxon>
    </lineage>
</organism>
<dbReference type="RefSeq" id="WP_344681802.1">
    <property type="nucleotide sequence ID" value="NZ_BAAAUX010000016.1"/>
</dbReference>
<evidence type="ECO:0000256" key="2">
    <source>
        <dbReference type="ARBA" id="ARBA00022475"/>
    </source>
</evidence>
<dbReference type="PANTHER" id="PTHR30086">
    <property type="entry name" value="ARGININE EXPORTER PROTEIN ARGO"/>
    <property type="match status" value="1"/>
</dbReference>
<comment type="subcellular location">
    <subcellularLocation>
        <location evidence="1">Cell membrane</location>
        <topology evidence="1">Multi-pass membrane protein</topology>
    </subcellularLocation>
</comment>
<protein>
    <submittedName>
        <fullName evidence="7">LysE family translocator</fullName>
    </submittedName>
</protein>
<keyword evidence="4 6" id="KW-1133">Transmembrane helix</keyword>
<evidence type="ECO:0000256" key="5">
    <source>
        <dbReference type="ARBA" id="ARBA00023136"/>
    </source>
</evidence>
<sequence length="209" mass="21865">MPTAQEWWLYLGAALLIAFAPGPGILYVLARSIGGGRREGVRSALGNSLGASMHVLAATVGLSALLAASAVAFTVLKFVGAAYLVYLGVRALWELRSGGVPEPGEGVRSDRSAVVQGFVSEVLNPKTAMFFLAFIPQFVHPDRGSQTLAFLALGLVFVVFTLVADLLVAAFAGPLASRIASDPRWRRRQQVASGTTLIGLGGALALSQN</sequence>